<proteinExistence type="predicted"/>
<evidence type="ECO:0000313" key="2">
    <source>
        <dbReference type="Proteomes" id="UP001153332"/>
    </source>
</evidence>
<gene>
    <name evidence="1" type="ORF">O1611_g1703</name>
</gene>
<dbReference type="Proteomes" id="UP001153332">
    <property type="component" value="Unassembled WGS sequence"/>
</dbReference>
<comment type="caution">
    <text evidence="1">The sequence shown here is derived from an EMBL/GenBank/DDBJ whole genome shotgun (WGS) entry which is preliminary data.</text>
</comment>
<dbReference type="EMBL" id="JAPUUL010000207">
    <property type="protein sequence ID" value="KAJ8131920.1"/>
    <property type="molecule type" value="Genomic_DNA"/>
</dbReference>
<keyword evidence="2" id="KW-1185">Reference proteome</keyword>
<organism evidence="1 2">
    <name type="scientific">Lasiodiplodia mahajangana</name>
    <dbReference type="NCBI Taxonomy" id="1108764"/>
    <lineage>
        <taxon>Eukaryota</taxon>
        <taxon>Fungi</taxon>
        <taxon>Dikarya</taxon>
        <taxon>Ascomycota</taxon>
        <taxon>Pezizomycotina</taxon>
        <taxon>Dothideomycetes</taxon>
        <taxon>Dothideomycetes incertae sedis</taxon>
        <taxon>Botryosphaeriales</taxon>
        <taxon>Botryosphaeriaceae</taxon>
        <taxon>Lasiodiplodia</taxon>
    </lineage>
</organism>
<accession>A0ACC2JX22</accession>
<reference evidence="1" key="1">
    <citation type="submission" date="2022-12" db="EMBL/GenBank/DDBJ databases">
        <title>Genome Sequence of Lasiodiplodia mahajangana.</title>
        <authorList>
            <person name="Buettner E."/>
        </authorList>
    </citation>
    <scope>NUCLEOTIDE SEQUENCE</scope>
    <source>
        <strain evidence="1">VT137</strain>
    </source>
</reference>
<sequence length="420" mass="46709">MAFQANQTTLALLDGPALRPPPGVVPNFDHPWNLNPVGELTNALCLIVTVVVVTIRVYAISVCTKKIMLEDVFMVIALANYLACIWCAYHIIHTTGAFTHQWNIRLEDLSETLYLLHIGFNLATIALGLSKAAIITEWSRIFVPRGTRCGFYWACKVLLAVIFLSQAAFIVTENLSCTPHQKIWDKTIQEGYCISERIFHVPAVYLNVGIILIILILPQKTIWELKTTLKKRIGISLIFLVGILALISAIARAVATVTFVNSDDKTFTISAVYLWVLAEMTCTLLAFCAPTIPKAYANRDKIVKFMSRLMMRVGLCKESPIPGAEARSCPSAIPLSESQNTTNTDCVDKATIPIYRGFGSFRKPRREQTRDGVPKDAILVTTSVTTKITTGDGTQNRHSALGHSWTMPKYSKGRERNSFR</sequence>
<protein>
    <submittedName>
        <fullName evidence="1">Uncharacterized protein</fullName>
    </submittedName>
</protein>
<evidence type="ECO:0000313" key="1">
    <source>
        <dbReference type="EMBL" id="KAJ8131920.1"/>
    </source>
</evidence>
<name>A0ACC2JX22_9PEZI</name>